<evidence type="ECO:0000256" key="1">
    <source>
        <dbReference type="SAM" id="MobiDB-lite"/>
    </source>
</evidence>
<evidence type="ECO:0000313" key="2">
    <source>
        <dbReference type="EMBL" id="KAJ7667427.1"/>
    </source>
</evidence>
<accession>A0AAD7G8R6</accession>
<evidence type="ECO:0000313" key="3">
    <source>
        <dbReference type="Proteomes" id="UP001221757"/>
    </source>
</evidence>
<gene>
    <name evidence="2" type="ORF">B0H17DRAFT_1251603</name>
</gene>
<feature type="region of interest" description="Disordered" evidence="1">
    <location>
        <begin position="334"/>
        <end position="354"/>
    </location>
</feature>
<feature type="region of interest" description="Disordered" evidence="1">
    <location>
        <begin position="262"/>
        <end position="286"/>
    </location>
</feature>
<feature type="compositionally biased region" description="Basic and acidic residues" evidence="1">
    <location>
        <begin position="334"/>
        <end position="343"/>
    </location>
</feature>
<organism evidence="2 3">
    <name type="scientific">Mycena rosella</name>
    <name type="common">Pink bonnet</name>
    <name type="synonym">Agaricus rosellus</name>
    <dbReference type="NCBI Taxonomy" id="1033263"/>
    <lineage>
        <taxon>Eukaryota</taxon>
        <taxon>Fungi</taxon>
        <taxon>Dikarya</taxon>
        <taxon>Basidiomycota</taxon>
        <taxon>Agaricomycotina</taxon>
        <taxon>Agaricomycetes</taxon>
        <taxon>Agaricomycetidae</taxon>
        <taxon>Agaricales</taxon>
        <taxon>Marasmiineae</taxon>
        <taxon>Mycenaceae</taxon>
        <taxon>Mycena</taxon>
    </lineage>
</organism>
<dbReference type="EMBL" id="JARKIE010000200">
    <property type="protein sequence ID" value="KAJ7667427.1"/>
    <property type="molecule type" value="Genomic_DNA"/>
</dbReference>
<comment type="caution">
    <text evidence="2">The sequence shown here is derived from an EMBL/GenBank/DDBJ whole genome shotgun (WGS) entry which is preliminary data.</text>
</comment>
<dbReference type="AlphaFoldDB" id="A0AAD7G8R6"/>
<proteinExistence type="predicted"/>
<keyword evidence="3" id="KW-1185">Reference proteome</keyword>
<name>A0AAD7G8R6_MYCRO</name>
<dbReference type="Proteomes" id="UP001221757">
    <property type="component" value="Unassembled WGS sequence"/>
</dbReference>
<reference evidence="2" key="1">
    <citation type="submission" date="2023-03" db="EMBL/GenBank/DDBJ databases">
        <title>Massive genome expansion in bonnet fungi (Mycena s.s.) driven by repeated elements and novel gene families across ecological guilds.</title>
        <authorList>
            <consortium name="Lawrence Berkeley National Laboratory"/>
            <person name="Harder C.B."/>
            <person name="Miyauchi S."/>
            <person name="Viragh M."/>
            <person name="Kuo A."/>
            <person name="Thoen E."/>
            <person name="Andreopoulos B."/>
            <person name="Lu D."/>
            <person name="Skrede I."/>
            <person name="Drula E."/>
            <person name="Henrissat B."/>
            <person name="Morin E."/>
            <person name="Kohler A."/>
            <person name="Barry K."/>
            <person name="LaButti K."/>
            <person name="Morin E."/>
            <person name="Salamov A."/>
            <person name="Lipzen A."/>
            <person name="Mereny Z."/>
            <person name="Hegedus B."/>
            <person name="Baldrian P."/>
            <person name="Stursova M."/>
            <person name="Weitz H."/>
            <person name="Taylor A."/>
            <person name="Grigoriev I.V."/>
            <person name="Nagy L.G."/>
            <person name="Martin F."/>
            <person name="Kauserud H."/>
        </authorList>
    </citation>
    <scope>NUCLEOTIDE SEQUENCE</scope>
    <source>
        <strain evidence="2">CBHHK067</strain>
    </source>
</reference>
<sequence>MSARMHHTCHCAQTAFASVPCASVPAAAPQMCMTTACQAPAPAIVPGGQTLARSFPVLEANGKGPFTSYPAVNAADADEALLHTHASFHEEPIVALSANMRRNDTWTLCVPVPAPSTPNPTLVSLNYLIKYATTGDDGNATVQTDVLLTTTALSAGVVPGAAALGVYRPSAGYAPRMVDAAAAHCLATTLAVKCNGSGEQWSHFLDAQQITPNVRVGAGAQAYIMFHVAEYPTARMMRSLAVEVSATWQKEEVERKAKEEAEKKVREAEAKAAQEEAEKKAREAAEKLAREEERQWREEERLARKAEAEERVKATQAREAERVWREEERQARIEAEARARKPSVEAAPPVADDTTQSLIKETMAKLRMSPCPQGYEFVKNEKGYTCKGGSHHVTFEQLGMK</sequence>
<protein>
    <submittedName>
        <fullName evidence="2">Uncharacterized protein</fullName>
    </submittedName>
</protein>